<dbReference type="AlphaFoldDB" id="A0A9N8HF31"/>
<proteinExistence type="predicted"/>
<comment type="caution">
    <text evidence="3">The sequence shown here is derived from an EMBL/GenBank/DDBJ whole genome shotgun (WGS) entry which is preliminary data.</text>
</comment>
<reference evidence="3" key="1">
    <citation type="submission" date="2020-06" db="EMBL/GenBank/DDBJ databases">
        <authorList>
            <consortium name="Plant Systems Biology data submission"/>
        </authorList>
    </citation>
    <scope>NUCLEOTIDE SEQUENCE</scope>
    <source>
        <strain evidence="3">D6</strain>
    </source>
</reference>
<sequence>MVDESSSESAVSNSSSLRDEPRSSSGAAPPVLNIGTDDDDNPPMPPRRQHKYTTADLQPERPWKRYCLICLAFLVMIAIMVLLSIFLQKLFDPPEDSDWSDDETSNTEGSGELTGESKLLPKGSDYLNDVCSKDRLDMANREACVQACAPSIDCCNPYATDNSTCFEQEVASCVTYSICHALDGFKEPPHKNLDRICSLDEVQASPVPCETACQSMQCCISDVDSCLSTSFQACLDYSSCQNLKLAEGSSNQYIAAAPSTLSEHCRDRSPQCIRDCKDGAACSDEQSAFFRDNFVACLTYASCNLHDDASTTRIKIAPIYSRVTEAPEDLKRVCLESYVTTTGPHECQQACATAECCFAEGSANCFGDDPLGCLSYQMCSVLQ</sequence>
<accession>A0A9N8HF31</accession>
<gene>
    <name evidence="3" type="ORF">SEMRO_413_G138090.1</name>
</gene>
<name>A0A9N8HF31_9STRA</name>
<evidence type="ECO:0000256" key="2">
    <source>
        <dbReference type="SAM" id="Phobius"/>
    </source>
</evidence>
<feature type="compositionally biased region" description="Acidic residues" evidence="1">
    <location>
        <begin position="96"/>
        <end position="105"/>
    </location>
</feature>
<dbReference type="OrthoDB" id="1418352at2759"/>
<keyword evidence="2" id="KW-1133">Transmembrane helix</keyword>
<evidence type="ECO:0000313" key="3">
    <source>
        <dbReference type="EMBL" id="CAB9509980.1"/>
    </source>
</evidence>
<dbReference type="EMBL" id="CAICTM010000412">
    <property type="protein sequence ID" value="CAB9509980.1"/>
    <property type="molecule type" value="Genomic_DNA"/>
</dbReference>
<dbReference type="Proteomes" id="UP001153069">
    <property type="component" value="Unassembled WGS sequence"/>
</dbReference>
<feature type="region of interest" description="Disordered" evidence="1">
    <location>
        <begin position="1"/>
        <end position="55"/>
    </location>
</feature>
<feature type="compositionally biased region" description="Low complexity" evidence="1">
    <location>
        <begin position="7"/>
        <end position="16"/>
    </location>
</feature>
<evidence type="ECO:0000313" key="4">
    <source>
        <dbReference type="Proteomes" id="UP001153069"/>
    </source>
</evidence>
<keyword evidence="2" id="KW-0812">Transmembrane</keyword>
<organism evidence="3 4">
    <name type="scientific">Seminavis robusta</name>
    <dbReference type="NCBI Taxonomy" id="568900"/>
    <lineage>
        <taxon>Eukaryota</taxon>
        <taxon>Sar</taxon>
        <taxon>Stramenopiles</taxon>
        <taxon>Ochrophyta</taxon>
        <taxon>Bacillariophyta</taxon>
        <taxon>Bacillariophyceae</taxon>
        <taxon>Bacillariophycidae</taxon>
        <taxon>Naviculales</taxon>
        <taxon>Naviculaceae</taxon>
        <taxon>Seminavis</taxon>
    </lineage>
</organism>
<evidence type="ECO:0000256" key="1">
    <source>
        <dbReference type="SAM" id="MobiDB-lite"/>
    </source>
</evidence>
<feature type="transmembrane region" description="Helical" evidence="2">
    <location>
        <begin position="66"/>
        <end position="87"/>
    </location>
</feature>
<keyword evidence="4" id="KW-1185">Reference proteome</keyword>
<keyword evidence="2" id="KW-0472">Membrane</keyword>
<feature type="region of interest" description="Disordered" evidence="1">
    <location>
        <begin position="96"/>
        <end position="120"/>
    </location>
</feature>
<protein>
    <submittedName>
        <fullName evidence="3">Uncharacterized protein</fullName>
    </submittedName>
</protein>